<dbReference type="AlphaFoldDB" id="A0A1X0RQA3"/>
<sequence>MPTFKLNSSHLNVSIFERNGNSLNGILKKTLAEPWELAKFIKQNFLNDVDKLKNSAEVDHIKVHYGALSIFNAIYKKYYWTSEATALKLYIPFLHSIEDAVKVIRMMKEEHEEYSPQRVLSSATKSRTSLNTLLKLNI</sequence>
<proteinExistence type="predicted"/>
<dbReference type="EMBL" id="KV921484">
    <property type="protein sequence ID" value="ORE14205.1"/>
    <property type="molecule type" value="Genomic_DNA"/>
</dbReference>
<protein>
    <submittedName>
        <fullName evidence="1">Uncharacterized protein</fullName>
    </submittedName>
</protein>
<evidence type="ECO:0000313" key="2">
    <source>
        <dbReference type="Proteomes" id="UP000242381"/>
    </source>
</evidence>
<organism evidence="1 2">
    <name type="scientific">Rhizopus microsporus</name>
    <dbReference type="NCBI Taxonomy" id="58291"/>
    <lineage>
        <taxon>Eukaryota</taxon>
        <taxon>Fungi</taxon>
        <taxon>Fungi incertae sedis</taxon>
        <taxon>Mucoromycota</taxon>
        <taxon>Mucoromycotina</taxon>
        <taxon>Mucoromycetes</taxon>
        <taxon>Mucorales</taxon>
        <taxon>Mucorineae</taxon>
        <taxon>Rhizopodaceae</taxon>
        <taxon>Rhizopus</taxon>
    </lineage>
</organism>
<evidence type="ECO:0000313" key="1">
    <source>
        <dbReference type="EMBL" id="ORE14205.1"/>
    </source>
</evidence>
<reference evidence="1 2" key="1">
    <citation type="journal article" date="2016" name="Proc. Natl. Acad. Sci. U.S.A.">
        <title>Lipid metabolic changes in an early divergent fungus govern the establishment of a mutualistic symbiosis with endobacteria.</title>
        <authorList>
            <person name="Lastovetsky O.A."/>
            <person name="Gaspar M.L."/>
            <person name="Mondo S.J."/>
            <person name="LaButti K.M."/>
            <person name="Sandor L."/>
            <person name="Grigoriev I.V."/>
            <person name="Henry S.A."/>
            <person name="Pawlowska T.E."/>
        </authorList>
    </citation>
    <scope>NUCLEOTIDE SEQUENCE [LARGE SCALE GENOMIC DNA]</scope>
    <source>
        <strain evidence="1 2">ATCC 11559</strain>
    </source>
</reference>
<accession>A0A1X0RQA3</accession>
<dbReference type="Proteomes" id="UP000242381">
    <property type="component" value="Unassembled WGS sequence"/>
</dbReference>
<gene>
    <name evidence="1" type="ORF">BCV71DRAFT_238623</name>
</gene>
<name>A0A1X0RQA3_RHIZD</name>